<evidence type="ECO:0000313" key="2">
    <source>
        <dbReference type="Proteomes" id="UP000275137"/>
    </source>
</evidence>
<protein>
    <submittedName>
        <fullName evidence="1">DUF4868 domain-containing protein</fullName>
    </submittedName>
</protein>
<dbReference type="EMBL" id="RJVP01000002">
    <property type="protein sequence ID" value="ROH86940.1"/>
    <property type="molecule type" value="Genomic_DNA"/>
</dbReference>
<sequence length="312" mass="35952">MATTIKNKISQLRQTDFNPWATTIWLVKRRLDLHKQAHYSVLRVDVDKKLLNKLKKAVTDRIQGADYKLEAYDFLTADQDNQLFTIESSETDFVKIQGEVDKGLTNPKVEKYEDLLNSWAYVIKLEHGENVVYGVRKINKFTQAAKVTSVSYFLFEDKKLVDLEDKKIFAIDTHIDFFAYDGTTFITNKKEFENALNFRAGMEKNRDVVLGEFLQLKVFNDVEPIRKSVGANLHLLRKISSIQKSGYYKNPQYLVDLIKVNQEKNWGLIVQDGVIVVNESNVDLVLTLLNNGRLESPINHEMFDAPVKKKVG</sequence>
<dbReference type="RefSeq" id="WP_123236748.1">
    <property type="nucleotide sequence ID" value="NZ_RJVP01000002.1"/>
</dbReference>
<organism evidence="1 2">
    <name type="scientific">Pseudomethylobacillus aquaticus</name>
    <dbReference type="NCBI Taxonomy" id="2676064"/>
    <lineage>
        <taxon>Bacteria</taxon>
        <taxon>Pseudomonadati</taxon>
        <taxon>Pseudomonadota</taxon>
        <taxon>Betaproteobacteria</taxon>
        <taxon>Nitrosomonadales</taxon>
        <taxon>Methylophilaceae</taxon>
        <taxon>Pseudomethylobacillus</taxon>
    </lineage>
</organism>
<accession>A0A3N0V2D5</accession>
<dbReference type="AlphaFoldDB" id="A0A3N0V2D5"/>
<dbReference type="InterPro" id="IPR032359">
    <property type="entry name" value="KwaB-like"/>
</dbReference>
<reference evidence="1 2" key="1">
    <citation type="submission" date="2018-10" db="EMBL/GenBank/DDBJ databases">
        <authorList>
            <person name="Chen W.-M."/>
        </authorList>
    </citation>
    <scope>NUCLEOTIDE SEQUENCE [LARGE SCALE GENOMIC DNA]</scope>
    <source>
        <strain evidence="1 2">H-5</strain>
    </source>
</reference>
<comment type="caution">
    <text evidence="1">The sequence shown here is derived from an EMBL/GenBank/DDBJ whole genome shotgun (WGS) entry which is preliminary data.</text>
</comment>
<proteinExistence type="predicted"/>
<evidence type="ECO:0000313" key="1">
    <source>
        <dbReference type="EMBL" id="ROH86940.1"/>
    </source>
</evidence>
<name>A0A3N0V2D5_9PROT</name>
<dbReference type="Proteomes" id="UP000275137">
    <property type="component" value="Unassembled WGS sequence"/>
</dbReference>
<dbReference type="Pfam" id="PF16162">
    <property type="entry name" value="KwaB"/>
    <property type="match status" value="1"/>
</dbReference>
<keyword evidence="2" id="KW-1185">Reference proteome</keyword>
<gene>
    <name evidence="1" type="ORF">ED236_04350</name>
</gene>